<gene>
    <name evidence="1" type="ORF">CLV27_1435</name>
</gene>
<dbReference type="GO" id="GO:0004089">
    <property type="term" value="F:carbonate dehydratase activity"/>
    <property type="evidence" value="ECO:0007669"/>
    <property type="project" value="InterPro"/>
</dbReference>
<dbReference type="RefSeq" id="WP_132527256.1">
    <property type="nucleotide sequence ID" value="NZ_SMFV01000005.1"/>
</dbReference>
<organism evidence="1 2">
    <name type="scientific">Phorcysia thermohydrogeniphila</name>
    <dbReference type="NCBI Taxonomy" id="936138"/>
    <lineage>
        <taxon>Bacteria</taxon>
        <taxon>Pseudomonadati</taxon>
        <taxon>Aquificota</taxon>
        <taxon>Aquificia</taxon>
        <taxon>Desulfurobacteriales</taxon>
        <taxon>Desulfurobacteriaceae</taxon>
        <taxon>Phorcysia</taxon>
    </lineage>
</organism>
<comment type="caution">
    <text evidence="1">The sequence shown here is derived from an EMBL/GenBank/DDBJ whole genome shotgun (WGS) entry which is preliminary data.</text>
</comment>
<evidence type="ECO:0000313" key="1">
    <source>
        <dbReference type="EMBL" id="TCK03361.1"/>
    </source>
</evidence>
<protein>
    <submittedName>
        <fullName evidence="1">Carbonic anhydrase</fullName>
    </submittedName>
</protein>
<dbReference type="Gene3D" id="3.40.1050.10">
    <property type="entry name" value="Carbonic anhydrase"/>
    <property type="match status" value="1"/>
</dbReference>
<proteinExistence type="predicted"/>
<sequence length="213" mass="24180">MEAIKVIEKLLVRDCVVKEKAGRCDCCIVCASSMVWRLVLLFPESYIVSNAAAQVFPNLTSIYYAVRDLHVPVVAVTGSTAVNLEKFVGFDFQAAEVEFKLLRKIYEENVDILFPLYEGDSKSLNAALMEINIDVQIEKLLSIPEFESLVSKGELYLCGLVLDETKVYGEKVAFYLINFNGVKDPEEIRNHDLLEEIPEAIRKQKVKRIHVQF</sequence>
<accession>A0A4R1G9N6</accession>
<dbReference type="InterPro" id="IPR036874">
    <property type="entry name" value="Carbonic_anhydrase_sf"/>
</dbReference>
<name>A0A4R1G9N6_9BACT</name>
<dbReference type="AlphaFoldDB" id="A0A4R1G9N6"/>
<dbReference type="SUPFAM" id="SSF53056">
    <property type="entry name" value="beta-carbonic anhydrase, cab"/>
    <property type="match status" value="1"/>
</dbReference>
<keyword evidence="2" id="KW-1185">Reference proteome</keyword>
<dbReference type="EMBL" id="SMFV01000005">
    <property type="protein sequence ID" value="TCK03361.1"/>
    <property type="molecule type" value="Genomic_DNA"/>
</dbReference>
<dbReference type="GO" id="GO:0008270">
    <property type="term" value="F:zinc ion binding"/>
    <property type="evidence" value="ECO:0007669"/>
    <property type="project" value="InterPro"/>
</dbReference>
<dbReference type="Proteomes" id="UP000295777">
    <property type="component" value="Unassembled WGS sequence"/>
</dbReference>
<evidence type="ECO:0000313" key="2">
    <source>
        <dbReference type="Proteomes" id="UP000295777"/>
    </source>
</evidence>
<reference evidence="1 2" key="1">
    <citation type="submission" date="2019-03" db="EMBL/GenBank/DDBJ databases">
        <title>Genomic Encyclopedia of Archaeal and Bacterial Type Strains, Phase II (KMG-II): from individual species to whole genera.</title>
        <authorList>
            <person name="Goeker M."/>
        </authorList>
    </citation>
    <scope>NUCLEOTIDE SEQUENCE [LARGE SCALE GENOMIC DNA]</scope>
    <source>
        <strain evidence="1 2">DSM 24425</strain>
    </source>
</reference>
<dbReference type="OrthoDB" id="12914at2"/>